<sequence length="437" mass="50955">MFFLEEAIKPLLDSKLTYVDSYISLINESELYKEIIKKLREEANVEEFNNLSTPTLKFNYVLSNQHISLNSLNSLILDNIQFNCSNIFFEKINTRLDDNDIIKAFERITKNFSLKNVASNYHEELKSSGYNLLDRITASVENELYFPVLEFSKSYIRIMSVVSFLDSDGIRSKRVCIVKINRENGQVSFYVNGKIGKFKLKNLDSITINSPLSFFQEIKLLIGKYLSIVYESKKNVYKKEREKMFIFCKKMNNLMIGQESNTLKEYLFSTLKRQIKTISKKMNTLNNNVKLNEEIIERIQGKIFSTYLGEYITQGFPEDTLKKNSIEKGCTCYPTKISFKGQELSRGRASARNKNFPLTFESVFYSLNTDIEISGELDEFTLAWFDKPFFPEKKDLSVSQTTIKINKGYFSIIILNKKYKNREMVEFIERTIRTAIS</sequence>
<proteinExistence type="predicted"/>
<organism evidence="1 2">
    <name type="scientific">Enterococcus casseliflavus ATCC 12755</name>
    <dbReference type="NCBI Taxonomy" id="888066"/>
    <lineage>
        <taxon>Bacteria</taxon>
        <taxon>Bacillati</taxon>
        <taxon>Bacillota</taxon>
        <taxon>Bacilli</taxon>
        <taxon>Lactobacillales</taxon>
        <taxon>Enterococcaceae</taxon>
        <taxon>Enterococcus</taxon>
    </lineage>
</organism>
<dbReference type="HOGENOM" id="CLU_626625_0_0_9"/>
<reference evidence="1 2" key="1">
    <citation type="submission" date="2011-01" db="EMBL/GenBank/DDBJ databases">
        <authorList>
            <person name="Muzny D."/>
            <person name="Qin X."/>
            <person name="Deng J."/>
            <person name="Jiang H."/>
            <person name="Liu Y."/>
            <person name="Qu J."/>
            <person name="Song X.-Z."/>
            <person name="Zhang L."/>
            <person name="Thornton R."/>
            <person name="Coyle M."/>
            <person name="Francisco L."/>
            <person name="Jackson L."/>
            <person name="Javaid M."/>
            <person name="Korchina V."/>
            <person name="Kovar C."/>
            <person name="Mata R."/>
            <person name="Mathew T."/>
            <person name="Ngo R."/>
            <person name="Nguyen L."/>
            <person name="Nguyen N."/>
            <person name="Okwuonu G."/>
            <person name="Ongeri F."/>
            <person name="Pham C."/>
            <person name="Simmons D."/>
            <person name="Wilczek-Boney K."/>
            <person name="Hale W."/>
            <person name="Jakkamsetti A."/>
            <person name="Pham P."/>
            <person name="Ruth R."/>
            <person name="San Lucas F."/>
            <person name="Warren J."/>
            <person name="Zhang J."/>
            <person name="Zhao Z."/>
            <person name="Zhou C."/>
            <person name="Zhu D."/>
            <person name="Lee S."/>
            <person name="Bess C."/>
            <person name="Blankenburg K."/>
            <person name="Forbes L."/>
            <person name="Fu Q."/>
            <person name="Gubbala S."/>
            <person name="Hirani K."/>
            <person name="Jayaseelan J.C."/>
            <person name="Lara F."/>
            <person name="Munidasa M."/>
            <person name="Palculict T."/>
            <person name="Patil S."/>
            <person name="Pu L.-L."/>
            <person name="Saada N."/>
            <person name="Tang L."/>
            <person name="Weissenberger G."/>
            <person name="Zhu Y."/>
            <person name="Hemphill L."/>
            <person name="Shang Y."/>
            <person name="Youmans B."/>
            <person name="Ayvaz T."/>
            <person name="Ross M."/>
            <person name="Santibanez J."/>
            <person name="Aqrawi P."/>
            <person name="Gross S."/>
            <person name="Joshi V."/>
            <person name="Fowler G."/>
            <person name="Nazareth L."/>
            <person name="Reid J."/>
            <person name="Worley K."/>
            <person name="Petrosino J."/>
            <person name="Highlander S."/>
            <person name="Gibbs R."/>
        </authorList>
    </citation>
    <scope>NUCLEOTIDE SEQUENCE [LARGE SCALE GENOMIC DNA]</scope>
    <source>
        <strain evidence="1 2">ATCC 12755</strain>
    </source>
</reference>
<dbReference type="EMBL" id="AEWT01000009">
    <property type="protein sequence ID" value="EGC70397.1"/>
    <property type="molecule type" value="Genomic_DNA"/>
</dbReference>
<evidence type="ECO:0000313" key="1">
    <source>
        <dbReference type="EMBL" id="EGC70397.1"/>
    </source>
</evidence>
<gene>
    <name evidence="1" type="ORF">HMPREF9087_1131</name>
</gene>
<accession>F0EI89</accession>
<protein>
    <submittedName>
        <fullName evidence="1">Uncharacterized protein</fullName>
    </submittedName>
</protein>
<dbReference type="Proteomes" id="UP000004835">
    <property type="component" value="Unassembled WGS sequence"/>
</dbReference>
<dbReference type="RefSeq" id="WP_005233811.1">
    <property type="nucleotide sequence ID" value="NZ_GL872323.1"/>
</dbReference>
<dbReference type="AlphaFoldDB" id="F0EI89"/>
<name>F0EI89_ENTCA</name>
<evidence type="ECO:0000313" key="2">
    <source>
        <dbReference type="Proteomes" id="UP000004835"/>
    </source>
</evidence>
<comment type="caution">
    <text evidence="1">The sequence shown here is derived from an EMBL/GenBank/DDBJ whole genome shotgun (WGS) entry which is preliminary data.</text>
</comment>